<protein>
    <submittedName>
        <fullName evidence="1">Beta-fructofuranosidase</fullName>
    </submittedName>
</protein>
<comment type="caution">
    <text evidence="1">The sequence shown here is derived from an EMBL/GenBank/DDBJ whole genome shotgun (WGS) entry which is preliminary data.</text>
</comment>
<evidence type="ECO:0000313" key="2">
    <source>
        <dbReference type="Proteomes" id="UP000749293"/>
    </source>
</evidence>
<dbReference type="EMBL" id="JAANYQ010000005">
    <property type="protein sequence ID" value="KAF4123803.1"/>
    <property type="molecule type" value="Genomic_DNA"/>
</dbReference>
<dbReference type="AlphaFoldDB" id="A0A9P4YVD4"/>
<dbReference type="RefSeq" id="XP_035322455.1">
    <property type="nucleotide sequence ID" value="XM_035467489.1"/>
</dbReference>
<dbReference type="OrthoDB" id="5148197at2759"/>
<accession>A0A9P4YVD4</accession>
<dbReference type="Proteomes" id="UP000749293">
    <property type="component" value="Unassembled WGS sequence"/>
</dbReference>
<reference evidence="1" key="1">
    <citation type="submission" date="2020-03" db="EMBL/GenBank/DDBJ databases">
        <title>Site-based positive gene gene selection in Geosmithia morbida across the United States reveals a broad range of putative effectors and factors for local host and environmental adapation.</title>
        <authorList>
            <person name="Onufrak A."/>
            <person name="Murdoch R.W."/>
            <person name="Gazis R."/>
            <person name="Huff M."/>
            <person name="Staton M."/>
            <person name="Klingeman W."/>
            <person name="Hadziabdic D."/>
        </authorList>
    </citation>
    <scope>NUCLEOTIDE SEQUENCE</scope>
    <source>
        <strain evidence="1">1262</strain>
    </source>
</reference>
<name>A0A9P4YVD4_9HYPO</name>
<evidence type="ECO:0000313" key="1">
    <source>
        <dbReference type="EMBL" id="KAF4123803.1"/>
    </source>
</evidence>
<dbReference type="GeneID" id="55971744"/>
<keyword evidence="2" id="KW-1185">Reference proteome</keyword>
<proteinExistence type="predicted"/>
<sequence length="203" mass="22501">MISLYEEGGSGSGLSKFESIDFRDPYLFYNDAGSRYRMPGPNPGTVYRVARGPLRIPRDGSCSSLNGRRRQAVRSCPRFGRPDERIYFGCLGDYVDEQGKWLWGGNLSTGRVVSADTAGYLDIAPEFRKALIERTLLPLPEHVLSSLSSRRGPPRRSPSPTLLDLQADLVIASFNVQERNAHSFEPAPSTWCFRPMAPTTASA</sequence>
<organism evidence="1 2">
    <name type="scientific">Geosmithia morbida</name>
    <dbReference type="NCBI Taxonomy" id="1094350"/>
    <lineage>
        <taxon>Eukaryota</taxon>
        <taxon>Fungi</taxon>
        <taxon>Dikarya</taxon>
        <taxon>Ascomycota</taxon>
        <taxon>Pezizomycotina</taxon>
        <taxon>Sordariomycetes</taxon>
        <taxon>Hypocreomycetidae</taxon>
        <taxon>Hypocreales</taxon>
        <taxon>Bionectriaceae</taxon>
        <taxon>Geosmithia</taxon>
    </lineage>
</organism>
<gene>
    <name evidence="1" type="ORF">GMORB2_5519</name>
</gene>